<evidence type="ECO:0000313" key="3">
    <source>
        <dbReference type="Proteomes" id="UP000224854"/>
    </source>
</evidence>
<gene>
    <name evidence="2" type="ORF">CDD82_720</name>
</gene>
<evidence type="ECO:0000256" key="1">
    <source>
        <dbReference type="SAM" id="MobiDB-lite"/>
    </source>
</evidence>
<organism evidence="2 3">
    <name type="scientific">Ophiocordyceps australis</name>
    <dbReference type="NCBI Taxonomy" id="1399860"/>
    <lineage>
        <taxon>Eukaryota</taxon>
        <taxon>Fungi</taxon>
        <taxon>Dikarya</taxon>
        <taxon>Ascomycota</taxon>
        <taxon>Pezizomycotina</taxon>
        <taxon>Sordariomycetes</taxon>
        <taxon>Hypocreomycetidae</taxon>
        <taxon>Hypocreales</taxon>
        <taxon>Ophiocordycipitaceae</taxon>
        <taxon>Ophiocordyceps</taxon>
    </lineage>
</organism>
<comment type="caution">
    <text evidence="2">The sequence shown here is derived from an EMBL/GenBank/DDBJ whole genome shotgun (WGS) entry which is preliminary data.</text>
</comment>
<reference evidence="2 3" key="1">
    <citation type="submission" date="2017-06" db="EMBL/GenBank/DDBJ databases">
        <title>Ant-infecting Ophiocordyceps genomes reveal a high diversity of potential behavioral manipulation genes and a possible major role for enterotoxins.</title>
        <authorList>
            <person name="De Bekker C."/>
            <person name="Evans H.C."/>
            <person name="Brachmann A."/>
            <person name="Hughes D.P."/>
        </authorList>
    </citation>
    <scope>NUCLEOTIDE SEQUENCE [LARGE SCALE GENOMIC DNA]</scope>
    <source>
        <strain evidence="2 3">1348a</strain>
    </source>
</reference>
<protein>
    <submittedName>
        <fullName evidence="2">Uncharacterized protein</fullName>
    </submittedName>
</protein>
<feature type="region of interest" description="Disordered" evidence="1">
    <location>
        <begin position="1"/>
        <end position="32"/>
    </location>
</feature>
<feature type="region of interest" description="Disordered" evidence="1">
    <location>
        <begin position="106"/>
        <end position="208"/>
    </location>
</feature>
<feature type="compositionally biased region" description="Basic and acidic residues" evidence="1">
    <location>
        <begin position="186"/>
        <end position="196"/>
    </location>
</feature>
<dbReference type="Proteomes" id="UP000224854">
    <property type="component" value="Unassembled WGS sequence"/>
</dbReference>
<dbReference type="EMBL" id="NJEU01001186">
    <property type="protein sequence ID" value="PHH68214.1"/>
    <property type="molecule type" value="Genomic_DNA"/>
</dbReference>
<feature type="compositionally biased region" description="Polar residues" evidence="1">
    <location>
        <begin position="164"/>
        <end position="185"/>
    </location>
</feature>
<keyword evidence="3" id="KW-1185">Reference proteome</keyword>
<sequence length="243" mass="26775">MKFMQRAAASTDPNSDNSCSKKRKANGSSVQGRLDVNIDQALIQAAIDQQEATRQAALKEHSLVDTQWTMNNTLRQKSWNEAEEKPLDIVYVGYCDIDSANQMDNNMEAPATGLTSTKNTKQGDHQGSNKKRKFSDDDDDSGQTCSESLGESEACDGKRRKRNSTGGSNSLTPHSSPSLFVTNPSEESKAKEFGEKRSKKKMGFKQDSRATHVNRLAIEPLIAPNEAQEDGVRNLEVIAYSDL</sequence>
<name>A0A2C5YMG6_9HYPO</name>
<accession>A0A2C5YMG6</accession>
<proteinExistence type="predicted"/>
<dbReference type="AlphaFoldDB" id="A0A2C5YMG6"/>
<dbReference type="OrthoDB" id="427960at2759"/>
<evidence type="ECO:0000313" key="2">
    <source>
        <dbReference type="EMBL" id="PHH68214.1"/>
    </source>
</evidence>